<feature type="compositionally biased region" description="Basic residues" evidence="1">
    <location>
        <begin position="961"/>
        <end position="973"/>
    </location>
</feature>
<feature type="compositionally biased region" description="Basic residues" evidence="1">
    <location>
        <begin position="653"/>
        <end position="662"/>
    </location>
</feature>
<feature type="region of interest" description="Disordered" evidence="1">
    <location>
        <begin position="472"/>
        <end position="511"/>
    </location>
</feature>
<dbReference type="Proteomes" id="UP000215289">
    <property type="component" value="Unassembled WGS sequence"/>
</dbReference>
<proteinExistence type="predicted"/>
<feature type="region of interest" description="Disordered" evidence="1">
    <location>
        <begin position="951"/>
        <end position="989"/>
    </location>
</feature>
<dbReference type="PANTHER" id="PTHR28122:SF1">
    <property type="entry name" value="E3 UBIQUITIN-PROTEIN LIGASE SUBSTRATE RECEPTOR MMS22"/>
    <property type="match status" value="1"/>
</dbReference>
<feature type="compositionally biased region" description="Basic and acidic residues" evidence="1">
    <location>
        <begin position="685"/>
        <end position="694"/>
    </location>
</feature>
<feature type="compositionally biased region" description="Basic and acidic residues" evidence="1">
    <location>
        <begin position="806"/>
        <end position="820"/>
    </location>
</feature>
<feature type="compositionally biased region" description="Basic and acidic residues" evidence="1">
    <location>
        <begin position="389"/>
        <end position="398"/>
    </location>
</feature>
<dbReference type="EMBL" id="NIDN02000050">
    <property type="protein sequence ID" value="RLL98577.1"/>
    <property type="molecule type" value="Genomic_DNA"/>
</dbReference>
<feature type="compositionally biased region" description="Basic and acidic residues" evidence="1">
    <location>
        <begin position="253"/>
        <end position="264"/>
    </location>
</feature>
<dbReference type="GO" id="GO:0000724">
    <property type="term" value="P:double-strand break repair via homologous recombination"/>
    <property type="evidence" value="ECO:0007669"/>
    <property type="project" value="TreeGrafter"/>
</dbReference>
<dbReference type="GO" id="GO:0005634">
    <property type="term" value="C:nucleus"/>
    <property type="evidence" value="ECO:0007669"/>
    <property type="project" value="InterPro"/>
</dbReference>
<dbReference type="Pfam" id="PF09462">
    <property type="entry name" value="Mus7"/>
    <property type="match status" value="1"/>
</dbReference>
<evidence type="ECO:0000313" key="3">
    <source>
        <dbReference type="Proteomes" id="UP000215289"/>
    </source>
</evidence>
<gene>
    <name evidence="2" type="ORF">CFD26_107830</name>
</gene>
<dbReference type="GO" id="GO:0031297">
    <property type="term" value="P:replication fork processing"/>
    <property type="evidence" value="ECO:0007669"/>
    <property type="project" value="InterPro"/>
</dbReference>
<sequence length="2306" mass="257991">MESWRERGFVPDSDSEVDFDSQESKVLNGWVEDGEGGIEEVVAPNAKLAAPAHDEASQGERDGAGDDGIDKVQDVVLDSNDTEESTPAVDKAEEDSTMLDVRKKTSQGDSGSVQGNQGSAAQSTPATRKMADSSSSSSGVTATNPNTPSTPRTQPQAGIWDIPSSPDELQFDLQPSRRRITYFSKRKDSQTQKNPPTIDEAETQLVTDNDDISPLSSPPSSLHSIRLGEDDDSSRDRQEGQKETETAETQAPQDREEPLPHFELPEAILQEMSQPMRRALRQRNPIQLHPYLLEDAKYRSLMKARGLKPVRVPLHQAVHDTADESQTKDFEPPSSSPVEDFQFPPSSPALPDRHDHKDFLHRRGRLDPQVQSHFGSRTEARPSKRRRVSRPEDADRPSLKHVPQPKVVIGQSSPARPENNSLFNIPSPPRSGSISSTQTSQHVEGFRFPLGFTPPTLTTPVTEPRNAINSDVMDWSTGVDDQVSVDGGSATNQSQPNSEIDEDAPEEDDEQVAVRALQRKIKGVLPASWLRLDQKNQRQENLPSTQRQRDRLASYRTENAKGVARKITRKNDSRMDSTAREPLASLSHLADDDSGDSTGAEEDMPAVDGHKKLAELFELDFPFDEDIAGDDIPEYDHIDYMFPPMPRGPTGPRNRKPGKKRQRTETGGSVSHSQSKRPRLKRQTRITDPEYGARKERHAPRHLPRLGILDAPDVAHRPRNEQPLFLRVAARRARSRKDMGRRSPSRKFIKLGSRLDTEDANKALGEWRKGKLRQTQLPQVQTKLHARQPLLDRPVNRSGGTNHNPHLKERGSLPDPKRTTQVDLTDDALDETHPDLPAIAPTTERDISSRQKPSSGQQGRKWVVRRNFAVSSLKRNGPRPAEPEITDPSRISASPSLFQKTLALLNRDYRHKHVSHPTHRSLPLGRYLANSLTPPLPTSVQSDVPAEISNAATDASPRAPGHNRQRQLRKRPPRRLDLGALDSQGFDTGDSVTITPTDGVILEDSHSTISTGNRLKSFRRTYTVDFDITPLCPGTFFHESTFIGSGQFSRCLKVESRNMDVKAGLSHIKLRDQCFRWGPWNDTVSSELGQVFDFMIEEIDTKAADEIATSIDQGTASHGACALYRSLVQYVTEHLAFEDPIDRMGFVKRAQGLIAKLNEQLTAMVLDEHHRNYLTQMASYNLVFASQTFQLARHALIDVKIANEVSEMVKLVARRVLGFIASRTAQIQMRTFLQDNKSPTKGEAGIQADQSVIEAYVIVRHVLQSMDELKGCFGELIAEAYLSAAGDFSNSRDIDGFESGWRSLFTTLPLNEFDACGLVRIGARFRESHDNWLMVKRLLSPVLDNYDINAATQPISCNNYCKALFRRCYHLINGWGWRDCRPIMQLLYDFFAKQHLYDLKLEESYKSPAFLDELDRNPSFDVQPGDPSYHIFLKILATGLRFLALSGDKKQIRNFAWRLLPNHDGRYPKEKPISQSDLDAVRNHHDLLCTLYFAVPDGCRPRLEIIKTLVDPAISHRETCNISIRAWSRLVRFKLSTDEDVSGLEPFADWHCYLLSEFLKQHSLARKEIEAQNALEKSFSHEEVEKTISQNQRQIESLLSMALGGLQNAVRAAPTLEHARVLVSKVPVRAILGLFNPRVARVNTVVSEALQVIIAYLQKCDASTVSGAKVPTVPVDEDSQEYGDWTDIEAIYGDESPPASKGAELVESVFLPAVSRLVSNCFGEDHCPEDAILQNVVDCWTSIASVLVKHGLKHWDNYLGPYDGESWSSLRSTVQTRKFTPLFLASCIEKDPQCLSECRLLILSMWLSSLVERVSMLKFQHRLTDALLNLDTTNQLLHNLPFSKDRQNDRYSISLEDLSQRRLSLLSSLLSNMRAHVQDLEDTENRELSSTKRDYRELIQRMMASMKANYQELGNGGASAQGAYVDFVHRIVGFLQQYSRDICPIDSFFTDPTSFPLPSADPTYIVARLKSYEPKLCSEKVVKTLIVFVQGVSERAAIDGQQVYLVDQLHTSMVDIYETGDPHKPTLRAILLQCVFSAYIESAFTNPAAWLLSRPIIQTVSLVFKDLLFSMDITDAMSRSSVLATLGAVFRSSYQAFRYTTGNPRMLTDSTVIATLTSLVEMITSALPVVDYIDRATDVGGCAVSQIGALRGLVLFVASSLREQPLASEVFDLQSSKAFDDNTTNPAVPSFFHDLRTAATHELQAYLNDSWSQHQGKYYFTRRGGHQPQEVQLEPSVAVEIEQTPVVAFDRAVQTFLDTVRALDLFDEADPPAGSKEPVPVYCDNPLCLARTTASKNSDTSNAPSK</sequence>
<feature type="compositionally biased region" description="Acidic residues" evidence="1">
    <location>
        <begin position="499"/>
        <end position="511"/>
    </location>
</feature>
<reference evidence="2 3" key="1">
    <citation type="submission" date="2018-08" db="EMBL/GenBank/DDBJ databases">
        <title>Draft genome sequences of two Aspergillus turcosus clinical strains isolated from bronchoalveolar lavage fluid: one azole-susceptible and the other azole-resistant.</title>
        <authorList>
            <person name="Parent-Michaud M."/>
            <person name="Dufresne P.J."/>
            <person name="Fournier E."/>
            <person name="Martineau C."/>
            <person name="Moreira S."/>
            <person name="Perkins V."/>
            <person name="De Repentigny L."/>
            <person name="Dufresne S.F."/>
        </authorList>
    </citation>
    <scope>NUCLEOTIDE SEQUENCE [LARGE SCALE GENOMIC DNA]</scope>
    <source>
        <strain evidence="2">HMR AF 1038</strain>
    </source>
</reference>
<organism evidence="2 3">
    <name type="scientific">Aspergillus turcosus</name>
    <dbReference type="NCBI Taxonomy" id="1245748"/>
    <lineage>
        <taxon>Eukaryota</taxon>
        <taxon>Fungi</taxon>
        <taxon>Dikarya</taxon>
        <taxon>Ascomycota</taxon>
        <taxon>Pezizomycotina</taxon>
        <taxon>Eurotiomycetes</taxon>
        <taxon>Eurotiomycetidae</taxon>
        <taxon>Eurotiales</taxon>
        <taxon>Aspergillaceae</taxon>
        <taxon>Aspergillus</taxon>
        <taxon>Aspergillus subgen. Fumigati</taxon>
    </lineage>
</organism>
<comment type="caution">
    <text evidence="2">The sequence shown here is derived from an EMBL/GenBank/DDBJ whole genome shotgun (WGS) entry which is preliminary data.</text>
</comment>
<feature type="compositionally biased region" description="Basic residues" evidence="1">
    <location>
        <begin position="695"/>
        <end position="704"/>
    </location>
</feature>
<feature type="compositionally biased region" description="Acidic residues" evidence="1">
    <location>
        <begin position="592"/>
        <end position="604"/>
    </location>
</feature>
<feature type="compositionally biased region" description="Basic and acidic residues" evidence="1">
    <location>
        <begin position="234"/>
        <end position="245"/>
    </location>
</feature>
<feature type="compositionally biased region" description="Basic and acidic residues" evidence="1">
    <location>
        <begin position="569"/>
        <end position="579"/>
    </location>
</feature>
<keyword evidence="3" id="KW-1185">Reference proteome</keyword>
<dbReference type="InterPro" id="IPR019021">
    <property type="entry name" value="Mms22"/>
</dbReference>
<feature type="region of interest" description="Disordered" evidence="1">
    <location>
        <begin position="634"/>
        <end position="715"/>
    </location>
</feature>
<feature type="region of interest" description="Disordered" evidence="1">
    <location>
        <begin position="319"/>
        <end position="441"/>
    </location>
</feature>
<name>A0A3R7JHZ4_9EURO</name>
<feature type="compositionally biased region" description="Polar residues" evidence="1">
    <location>
        <begin position="489"/>
        <end position="498"/>
    </location>
</feature>
<evidence type="ECO:0000256" key="1">
    <source>
        <dbReference type="SAM" id="MobiDB-lite"/>
    </source>
</evidence>
<evidence type="ECO:0000313" key="2">
    <source>
        <dbReference type="EMBL" id="RLL98577.1"/>
    </source>
</evidence>
<feature type="compositionally biased region" description="Low complexity" evidence="1">
    <location>
        <begin position="213"/>
        <end position="224"/>
    </location>
</feature>
<dbReference type="STRING" id="1245748.A0A3R7JHZ4"/>
<protein>
    <recommendedName>
        <fullName evidence="4">Mus7/MMS22 family-domain-containing protein</fullName>
    </recommendedName>
</protein>
<evidence type="ECO:0008006" key="4">
    <source>
        <dbReference type="Google" id="ProtNLM"/>
    </source>
</evidence>
<dbReference type="OrthoDB" id="2386201at2759"/>
<accession>A0A3R7JHZ4</accession>
<feature type="region of interest" description="Disordered" evidence="1">
    <location>
        <begin position="1"/>
        <end position="264"/>
    </location>
</feature>
<feature type="compositionally biased region" description="Polar residues" evidence="1">
    <location>
        <begin position="410"/>
        <end position="424"/>
    </location>
</feature>
<feature type="compositionally biased region" description="Polar residues" evidence="1">
    <location>
        <begin position="139"/>
        <end position="156"/>
    </location>
</feature>
<feature type="compositionally biased region" description="Basic and acidic residues" evidence="1">
    <location>
        <begin position="52"/>
        <end position="73"/>
    </location>
</feature>
<dbReference type="PANTHER" id="PTHR28122">
    <property type="entry name" value="E3 UBIQUITIN-PROTEIN LIGASE SUBSTRATE RECEPTOR MMS22"/>
    <property type="match status" value="1"/>
</dbReference>
<feature type="region of interest" description="Disordered" evidence="1">
    <location>
        <begin position="535"/>
        <end position="604"/>
    </location>
</feature>
<feature type="region of interest" description="Disordered" evidence="1">
    <location>
        <begin position="783"/>
        <end position="891"/>
    </location>
</feature>
<feature type="compositionally biased region" description="Basic residues" evidence="1">
    <location>
        <begin position="674"/>
        <end position="684"/>
    </location>
</feature>
<dbReference type="GO" id="GO:0035361">
    <property type="term" value="C:Cul8-RING ubiquitin ligase complex"/>
    <property type="evidence" value="ECO:0007669"/>
    <property type="project" value="TreeGrafter"/>
</dbReference>
<feature type="compositionally biased region" description="Basic and acidic residues" evidence="1">
    <location>
        <begin position="319"/>
        <end position="331"/>
    </location>
</feature>
<feature type="compositionally biased region" description="Polar residues" evidence="1">
    <location>
        <begin position="107"/>
        <end position="126"/>
    </location>
</feature>